<accession>A0A101M4L2</accession>
<dbReference type="EMBL" id="LKAM01000001">
    <property type="protein sequence ID" value="KUM50981.1"/>
    <property type="molecule type" value="Genomic_DNA"/>
</dbReference>
<keyword evidence="1" id="KW-0496">Mitochondrion</keyword>
<proteinExistence type="predicted"/>
<name>A0A101M4L2_PICGL</name>
<comment type="caution">
    <text evidence="1">The sequence shown here is derived from an EMBL/GenBank/DDBJ whole genome shotgun (WGS) entry which is preliminary data.</text>
</comment>
<organism evidence="1">
    <name type="scientific">Picea glauca</name>
    <name type="common">White spruce</name>
    <name type="synonym">Pinus glauca</name>
    <dbReference type="NCBI Taxonomy" id="3330"/>
    <lineage>
        <taxon>Eukaryota</taxon>
        <taxon>Viridiplantae</taxon>
        <taxon>Streptophyta</taxon>
        <taxon>Embryophyta</taxon>
        <taxon>Tracheophyta</taxon>
        <taxon>Spermatophyta</taxon>
        <taxon>Pinopsida</taxon>
        <taxon>Pinidae</taxon>
        <taxon>Conifers I</taxon>
        <taxon>Pinales</taxon>
        <taxon>Pinaceae</taxon>
        <taxon>Picea</taxon>
    </lineage>
</organism>
<reference evidence="1" key="1">
    <citation type="journal article" date="2015" name="Genome Biol. Evol.">
        <title>Organellar Genomes of White Spruce (Picea glauca): Assembly and Annotation.</title>
        <authorList>
            <person name="Jackman S.D."/>
            <person name="Warren R.L."/>
            <person name="Gibb E.A."/>
            <person name="Vandervalk B.P."/>
            <person name="Mohamadi H."/>
            <person name="Chu J."/>
            <person name="Raymond A."/>
            <person name="Pleasance S."/>
            <person name="Coope R."/>
            <person name="Wildung M.R."/>
            <person name="Ritland C.E."/>
            <person name="Bousquet J."/>
            <person name="Jones S.J."/>
            <person name="Bohlmann J."/>
            <person name="Birol I."/>
        </authorList>
    </citation>
    <scope>NUCLEOTIDE SEQUENCE [LARGE SCALE GENOMIC DNA]</scope>
    <source>
        <tissue evidence="1">Flushing bud</tissue>
    </source>
</reference>
<protein>
    <submittedName>
        <fullName evidence="1">Uncharacterized protein</fullName>
    </submittedName>
</protein>
<dbReference type="AlphaFoldDB" id="A0A101M4L2"/>
<evidence type="ECO:0000313" key="1">
    <source>
        <dbReference type="EMBL" id="KUM50981.1"/>
    </source>
</evidence>
<gene>
    <name evidence="1" type="ORF">ABT39_MTgene827</name>
</gene>
<geneLocation type="mitochondrion" evidence="1"/>
<sequence length="115" mass="13485">MSLYKSLREPGLRASWMDAELLFKELVQNDCSQCRMTVKLEIGKKQALNRAFNCWMWPSFLPINDPAYAYTGPEIDWVGQEPGQEPVKEPGQYKSQYRYESQASINECLYKFLYK</sequence>